<dbReference type="PROSITE" id="PS50835">
    <property type="entry name" value="IG_LIKE"/>
    <property type="match status" value="1"/>
</dbReference>
<evidence type="ECO:0000256" key="3">
    <source>
        <dbReference type="ARBA" id="ARBA00022989"/>
    </source>
</evidence>
<dbReference type="InterPro" id="IPR007110">
    <property type="entry name" value="Ig-like_dom"/>
</dbReference>
<evidence type="ECO:0000256" key="6">
    <source>
        <dbReference type="SAM" id="Phobius"/>
    </source>
</evidence>
<dbReference type="FunCoup" id="A0A667ZG30">
    <property type="interactions" value="1447"/>
</dbReference>
<dbReference type="Gene3D" id="2.60.40.10">
    <property type="entry name" value="Immunoglobulins"/>
    <property type="match status" value="1"/>
</dbReference>
<evidence type="ECO:0000259" key="7">
    <source>
        <dbReference type="PROSITE" id="PS50835"/>
    </source>
</evidence>
<organism evidence="8 9">
    <name type="scientific">Myripristis murdjan</name>
    <name type="common">pinecone soldierfish</name>
    <dbReference type="NCBI Taxonomy" id="586833"/>
    <lineage>
        <taxon>Eukaryota</taxon>
        <taxon>Metazoa</taxon>
        <taxon>Chordata</taxon>
        <taxon>Craniata</taxon>
        <taxon>Vertebrata</taxon>
        <taxon>Euteleostomi</taxon>
        <taxon>Actinopterygii</taxon>
        <taxon>Neopterygii</taxon>
        <taxon>Teleostei</taxon>
        <taxon>Neoteleostei</taxon>
        <taxon>Acanthomorphata</taxon>
        <taxon>Holocentriformes</taxon>
        <taxon>Holocentridae</taxon>
        <taxon>Myripristis</taxon>
    </lineage>
</organism>
<name>A0A667ZG30_9TELE</name>
<evidence type="ECO:0000256" key="4">
    <source>
        <dbReference type="ARBA" id="ARBA00023157"/>
    </source>
</evidence>
<dbReference type="Gene3D" id="3.10.320.10">
    <property type="entry name" value="Class II Histocompatibility Antigen, M Beta Chain, Chain B, domain 1"/>
    <property type="match status" value="1"/>
</dbReference>
<evidence type="ECO:0000256" key="1">
    <source>
        <dbReference type="ARBA" id="ARBA00004479"/>
    </source>
</evidence>
<reference evidence="8" key="1">
    <citation type="submission" date="2019-06" db="EMBL/GenBank/DDBJ databases">
        <authorList>
            <consortium name="Wellcome Sanger Institute Data Sharing"/>
        </authorList>
    </citation>
    <scope>NUCLEOTIDE SEQUENCE [LARGE SCALE GENOMIC DNA]</scope>
</reference>
<dbReference type="InterPro" id="IPR014745">
    <property type="entry name" value="MHC_II_a/b_N"/>
</dbReference>
<protein>
    <recommendedName>
        <fullName evidence="7">Ig-like domain-containing protein</fullName>
    </recommendedName>
</protein>
<keyword evidence="2 6" id="KW-0812">Transmembrane</keyword>
<keyword evidence="4" id="KW-1015">Disulfide bond</keyword>
<dbReference type="PANTHER" id="PTHR19944:SF99">
    <property type="entry name" value="HLA CLASS II HISTOCOMPATIBILITY ANTIGEN, DRB1 BETA CHAIN"/>
    <property type="match status" value="1"/>
</dbReference>
<keyword evidence="3 6" id="KW-1133">Transmembrane helix</keyword>
<dbReference type="Proteomes" id="UP000472263">
    <property type="component" value="Chromosome 18"/>
</dbReference>
<dbReference type="AlphaFoldDB" id="A0A667ZG30"/>
<keyword evidence="5" id="KW-0325">Glycoprotein</keyword>
<dbReference type="InterPro" id="IPR003597">
    <property type="entry name" value="Ig_C1-set"/>
</dbReference>
<evidence type="ECO:0000313" key="8">
    <source>
        <dbReference type="Ensembl" id="ENSMMDP00005039567.1"/>
    </source>
</evidence>
<reference evidence="8" key="3">
    <citation type="submission" date="2025-09" db="UniProtKB">
        <authorList>
            <consortium name="Ensembl"/>
        </authorList>
    </citation>
    <scope>IDENTIFICATION</scope>
</reference>
<proteinExistence type="predicted"/>
<dbReference type="PANTHER" id="PTHR19944">
    <property type="entry name" value="MHC CLASS II-RELATED"/>
    <property type="match status" value="1"/>
</dbReference>
<reference evidence="8" key="2">
    <citation type="submission" date="2025-08" db="UniProtKB">
        <authorList>
            <consortium name="Ensembl"/>
        </authorList>
    </citation>
    <scope>IDENTIFICATION</scope>
</reference>
<evidence type="ECO:0000256" key="5">
    <source>
        <dbReference type="ARBA" id="ARBA00023180"/>
    </source>
</evidence>
<dbReference type="InterPro" id="IPR050160">
    <property type="entry name" value="MHC/Immunoglobulin"/>
</dbReference>
<dbReference type="GeneTree" id="ENSGT00950000183127"/>
<keyword evidence="9" id="KW-1185">Reference proteome</keyword>
<dbReference type="SMART" id="SM00921">
    <property type="entry name" value="MHC_II_beta"/>
    <property type="match status" value="1"/>
</dbReference>
<keyword evidence="6" id="KW-0472">Membrane</keyword>
<dbReference type="SUPFAM" id="SSF48726">
    <property type="entry name" value="Immunoglobulin"/>
    <property type="match status" value="1"/>
</dbReference>
<dbReference type="Pfam" id="PF00969">
    <property type="entry name" value="MHC_II_beta"/>
    <property type="match status" value="1"/>
</dbReference>
<dbReference type="SMART" id="SM00407">
    <property type="entry name" value="IGc1"/>
    <property type="match status" value="1"/>
</dbReference>
<evidence type="ECO:0000313" key="9">
    <source>
        <dbReference type="Proteomes" id="UP000472263"/>
    </source>
</evidence>
<dbReference type="InterPro" id="IPR000353">
    <property type="entry name" value="MHC_II_b_N"/>
</dbReference>
<dbReference type="InterPro" id="IPR013783">
    <property type="entry name" value="Ig-like_fold"/>
</dbReference>
<sequence length="232" mass="26120">MLCVLSPDGFKNYAASYCEFNSSEMKDIEYILSFYYNKDEYLRYSSSVGEFVGYTELGVKNAERLNRDTLNLILNNTVINQVEEVKLLGVIIDNNSVTPPGGKHTHMLMCSVYGFYPKHISVKWLRDGKVTTSDVTSTEELADGDWYYQIHSHLEFTSGEKVSCMVEHISLSDPVIRDWDLSLPESERNKIVIGASGLILGLILSLAGFIYYKRKMKGQSAGPIQTSLICLV</sequence>
<comment type="subcellular location">
    <subcellularLocation>
        <location evidence="1">Membrane</location>
        <topology evidence="1">Single-pass type I membrane protein</topology>
    </subcellularLocation>
</comment>
<dbReference type="GO" id="GO:0042613">
    <property type="term" value="C:MHC class II protein complex"/>
    <property type="evidence" value="ECO:0007669"/>
    <property type="project" value="InterPro"/>
</dbReference>
<feature type="domain" description="Ig-like" evidence="7">
    <location>
        <begin position="83"/>
        <end position="182"/>
    </location>
</feature>
<dbReference type="SUPFAM" id="SSF54452">
    <property type="entry name" value="MHC antigen-recognition domain"/>
    <property type="match status" value="1"/>
</dbReference>
<accession>A0A667ZG30</accession>
<evidence type="ECO:0000256" key="2">
    <source>
        <dbReference type="ARBA" id="ARBA00022692"/>
    </source>
</evidence>
<dbReference type="GO" id="GO:0019882">
    <property type="term" value="P:antigen processing and presentation"/>
    <property type="evidence" value="ECO:0007669"/>
    <property type="project" value="InterPro"/>
</dbReference>
<dbReference type="InterPro" id="IPR011162">
    <property type="entry name" value="MHC_I/II-like_Ag-recog"/>
</dbReference>
<dbReference type="InParanoid" id="A0A667ZG30"/>
<dbReference type="Ensembl" id="ENSMMDT00005040382.1">
    <property type="protein sequence ID" value="ENSMMDP00005039567.1"/>
    <property type="gene ID" value="ENSMMDG00005018315.1"/>
</dbReference>
<dbReference type="Pfam" id="PF07654">
    <property type="entry name" value="C1-set"/>
    <property type="match status" value="1"/>
</dbReference>
<dbReference type="InterPro" id="IPR036179">
    <property type="entry name" value="Ig-like_dom_sf"/>
</dbReference>
<feature type="transmembrane region" description="Helical" evidence="6">
    <location>
        <begin position="191"/>
        <end position="212"/>
    </location>
</feature>
<dbReference type="GO" id="GO:0006955">
    <property type="term" value="P:immune response"/>
    <property type="evidence" value="ECO:0007669"/>
    <property type="project" value="InterPro"/>
</dbReference>